<dbReference type="Proteomes" id="UP000664169">
    <property type="component" value="Unassembled WGS sequence"/>
</dbReference>
<gene>
    <name evidence="2" type="ORF">GOMPHAMPRED_001581</name>
</gene>
<name>A0A8H3F7Q2_9LECA</name>
<proteinExistence type="predicted"/>
<dbReference type="EMBL" id="CAJPDQ010000013">
    <property type="protein sequence ID" value="CAF9918630.1"/>
    <property type="molecule type" value="Genomic_DNA"/>
</dbReference>
<sequence>MKLNALLALAFAAGAIAVPVASTINREERRDIAILPESSGIVTRENEDEKLVWRYAVDLAEAFPDNKAHIIDPADKEIAVNKASQASAKVA</sequence>
<evidence type="ECO:0000313" key="3">
    <source>
        <dbReference type="Proteomes" id="UP000664169"/>
    </source>
</evidence>
<dbReference type="AlphaFoldDB" id="A0A8H3F7Q2"/>
<keyword evidence="3" id="KW-1185">Reference proteome</keyword>
<feature type="chain" id="PRO_5034318256" evidence="1">
    <location>
        <begin position="18"/>
        <end position="91"/>
    </location>
</feature>
<organism evidence="2 3">
    <name type="scientific">Gomphillus americanus</name>
    <dbReference type="NCBI Taxonomy" id="1940652"/>
    <lineage>
        <taxon>Eukaryota</taxon>
        <taxon>Fungi</taxon>
        <taxon>Dikarya</taxon>
        <taxon>Ascomycota</taxon>
        <taxon>Pezizomycotina</taxon>
        <taxon>Lecanoromycetes</taxon>
        <taxon>OSLEUM clade</taxon>
        <taxon>Ostropomycetidae</taxon>
        <taxon>Ostropales</taxon>
        <taxon>Graphidaceae</taxon>
        <taxon>Gomphilloideae</taxon>
        <taxon>Gomphillus</taxon>
    </lineage>
</organism>
<reference evidence="2" key="1">
    <citation type="submission" date="2021-03" db="EMBL/GenBank/DDBJ databases">
        <authorList>
            <person name="Tagirdzhanova G."/>
        </authorList>
    </citation>
    <scope>NUCLEOTIDE SEQUENCE</scope>
</reference>
<feature type="signal peptide" evidence="1">
    <location>
        <begin position="1"/>
        <end position="17"/>
    </location>
</feature>
<keyword evidence="1" id="KW-0732">Signal</keyword>
<evidence type="ECO:0000313" key="2">
    <source>
        <dbReference type="EMBL" id="CAF9918630.1"/>
    </source>
</evidence>
<comment type="caution">
    <text evidence="2">The sequence shown here is derived from an EMBL/GenBank/DDBJ whole genome shotgun (WGS) entry which is preliminary data.</text>
</comment>
<evidence type="ECO:0000256" key="1">
    <source>
        <dbReference type="SAM" id="SignalP"/>
    </source>
</evidence>
<accession>A0A8H3F7Q2</accession>
<protein>
    <submittedName>
        <fullName evidence="2">Uncharacterized protein</fullName>
    </submittedName>
</protein>